<dbReference type="AlphaFoldDB" id="A0AAU2A5X5"/>
<dbReference type="InterPro" id="IPR010982">
    <property type="entry name" value="Lambda_DNA-bd_dom_sf"/>
</dbReference>
<gene>
    <name evidence="2" type="ORF">OHA22_32785</name>
</gene>
<reference evidence="2" key="1">
    <citation type="submission" date="2022-10" db="EMBL/GenBank/DDBJ databases">
        <title>The complete genomes of actinobacterial strains from the NBC collection.</title>
        <authorList>
            <person name="Joergensen T.S."/>
            <person name="Alvarez Arevalo M."/>
            <person name="Sterndorff E.B."/>
            <person name="Faurdal D."/>
            <person name="Vuksanovic O."/>
            <person name="Mourched A.-S."/>
            <person name="Charusanti P."/>
            <person name="Shaw S."/>
            <person name="Blin K."/>
            <person name="Weber T."/>
        </authorList>
    </citation>
    <scope>NUCLEOTIDE SEQUENCE</scope>
    <source>
        <strain evidence="2">NBC_00093</strain>
    </source>
</reference>
<evidence type="ECO:0000259" key="1">
    <source>
        <dbReference type="Pfam" id="PF19054"/>
    </source>
</evidence>
<evidence type="ECO:0000313" key="2">
    <source>
        <dbReference type="EMBL" id="WTT19969.1"/>
    </source>
</evidence>
<protein>
    <submittedName>
        <fullName evidence="2">Helix-turn-helix domain-containing protein</fullName>
    </submittedName>
</protein>
<dbReference type="Pfam" id="PF13560">
    <property type="entry name" value="HTH_31"/>
    <property type="match status" value="1"/>
</dbReference>
<organism evidence="2">
    <name type="scientific">Streptomyces sp. NBC_00093</name>
    <dbReference type="NCBI Taxonomy" id="2975649"/>
    <lineage>
        <taxon>Bacteria</taxon>
        <taxon>Bacillati</taxon>
        <taxon>Actinomycetota</taxon>
        <taxon>Actinomycetes</taxon>
        <taxon>Kitasatosporales</taxon>
        <taxon>Streptomycetaceae</taxon>
        <taxon>Streptomyces</taxon>
    </lineage>
</organism>
<dbReference type="InterPro" id="IPR043917">
    <property type="entry name" value="DUF5753"/>
</dbReference>
<proteinExistence type="predicted"/>
<feature type="domain" description="DUF5753" evidence="1">
    <location>
        <begin position="111"/>
        <end position="287"/>
    </location>
</feature>
<sequence length="293" mass="33293">MAAKRGRTGQRLELGLQLRQLRENCGLGDRGAGFTRKQAIQGTRISEAALQRIETGSLNFRNVGDLRKLLDRYGVTDDDVIEALINLNKESANQDWITQYRGVMPAGMPGFVGLEPEARSMRVYHPTLVHGLIQTKAYAEALHESHKPMEDTTWEFIRRAVEVRMKRQEVLTREDPVKLRVVLGEAALRYPVGGADVMRDQFARIEKLSALEHVSIQVLPFRWSYRATHDFAILDFGDELPPRVQIDSPWGAVSTSDKSREVDRFTRRFDSMVASALPPEDTPAFLHQLEREL</sequence>
<dbReference type="EMBL" id="CP108222">
    <property type="protein sequence ID" value="WTT19969.1"/>
    <property type="molecule type" value="Genomic_DNA"/>
</dbReference>
<dbReference type="Gene3D" id="1.10.260.40">
    <property type="entry name" value="lambda repressor-like DNA-binding domains"/>
    <property type="match status" value="1"/>
</dbReference>
<dbReference type="GO" id="GO:0003677">
    <property type="term" value="F:DNA binding"/>
    <property type="evidence" value="ECO:0007669"/>
    <property type="project" value="InterPro"/>
</dbReference>
<dbReference type="Pfam" id="PF19054">
    <property type="entry name" value="DUF5753"/>
    <property type="match status" value="1"/>
</dbReference>
<accession>A0AAU2A5X5</accession>
<name>A0AAU2A5X5_9ACTN</name>